<dbReference type="Proteomes" id="UP000085678">
    <property type="component" value="Unplaced"/>
</dbReference>
<dbReference type="InterPro" id="IPR013320">
    <property type="entry name" value="ConA-like_dom_sf"/>
</dbReference>
<protein>
    <submittedName>
        <fullName evidence="10">Pentraxin-4-like</fullName>
    </submittedName>
</protein>
<dbReference type="GeneID" id="106155005"/>
<dbReference type="PROSITE" id="PS51828">
    <property type="entry name" value="PTX_2"/>
    <property type="match status" value="1"/>
</dbReference>
<dbReference type="InParanoid" id="A0A2R2MKP8"/>
<keyword evidence="3" id="KW-0106">Calcium</keyword>
<dbReference type="PANTHER" id="PTHR19277">
    <property type="entry name" value="PENTRAXIN"/>
    <property type="match status" value="1"/>
</dbReference>
<keyword evidence="7" id="KW-0732">Signal</keyword>
<dbReference type="InterPro" id="IPR001759">
    <property type="entry name" value="PTX_dom"/>
</dbReference>
<dbReference type="Pfam" id="PF13385">
    <property type="entry name" value="Laminin_G_3"/>
    <property type="match status" value="1"/>
</dbReference>
<evidence type="ECO:0000256" key="5">
    <source>
        <dbReference type="ARBA" id="ARBA00023180"/>
    </source>
</evidence>
<evidence type="ECO:0000256" key="1">
    <source>
        <dbReference type="ARBA" id="ARBA00001913"/>
    </source>
</evidence>
<accession>A0A2R2MKP8</accession>
<keyword evidence="4" id="KW-1015">Disulfide bond</keyword>
<dbReference type="RefSeq" id="XP_023930791.1">
    <property type="nucleotide sequence ID" value="XM_024075023.1"/>
</dbReference>
<gene>
    <name evidence="10" type="primary">LOC106155005</name>
</gene>
<dbReference type="GO" id="GO:0046872">
    <property type="term" value="F:metal ion binding"/>
    <property type="evidence" value="ECO:0007669"/>
    <property type="project" value="UniProtKB-KW"/>
</dbReference>
<comment type="caution">
    <text evidence="6">Lacks conserved residue(s) required for the propagation of feature annotation.</text>
</comment>
<comment type="cofactor">
    <cofactor evidence="1">
        <name>Ca(2+)</name>
        <dbReference type="ChEBI" id="CHEBI:29108"/>
    </cofactor>
</comment>
<feature type="signal peptide" evidence="7">
    <location>
        <begin position="1"/>
        <end position="20"/>
    </location>
</feature>
<sequence length="229" mass="24949">MCGHFLLAALALSYCIGSESTNPVPGGRVLHFPEPDNTISWSHLQANTPDLDVFTACAWIKTTRTTSGPILSYGSESCRQCIELEYSPVGHGYSVLLKGDNVLGGSSRAEAPLPADGNWHHWCLVWSGAKREINIYRDGLHALSQHVKVSRIPGGGNWVVGHTHYEATPYAYPRHPSFVGFVGGVNVWDHDKVDIPGLAICGNTNEGSLISWNTVTKNNFKVATYKESC</sequence>
<feature type="domain" description="Pentraxin (PTX)" evidence="8">
    <location>
        <begin position="26"/>
        <end position="229"/>
    </location>
</feature>
<organism evidence="9 10">
    <name type="scientific">Lingula anatina</name>
    <name type="common">Brachiopod</name>
    <name type="synonym">Lingula unguis</name>
    <dbReference type="NCBI Taxonomy" id="7574"/>
    <lineage>
        <taxon>Eukaryota</taxon>
        <taxon>Metazoa</taxon>
        <taxon>Spiralia</taxon>
        <taxon>Lophotrochozoa</taxon>
        <taxon>Brachiopoda</taxon>
        <taxon>Linguliformea</taxon>
        <taxon>Lingulata</taxon>
        <taxon>Lingulida</taxon>
        <taxon>Linguloidea</taxon>
        <taxon>Lingulidae</taxon>
        <taxon>Lingula</taxon>
    </lineage>
</organism>
<evidence type="ECO:0000256" key="6">
    <source>
        <dbReference type="PROSITE-ProRule" id="PRU01172"/>
    </source>
</evidence>
<name>A0A2R2MKP8_LINAN</name>
<keyword evidence="5" id="KW-0325">Glycoprotein</keyword>
<evidence type="ECO:0000313" key="9">
    <source>
        <dbReference type="Proteomes" id="UP000085678"/>
    </source>
</evidence>
<evidence type="ECO:0000256" key="7">
    <source>
        <dbReference type="SAM" id="SignalP"/>
    </source>
</evidence>
<evidence type="ECO:0000256" key="4">
    <source>
        <dbReference type="ARBA" id="ARBA00023157"/>
    </source>
</evidence>
<keyword evidence="2" id="KW-0479">Metal-binding</keyword>
<dbReference type="SMART" id="SM00159">
    <property type="entry name" value="PTX"/>
    <property type="match status" value="1"/>
</dbReference>
<evidence type="ECO:0000259" key="8">
    <source>
        <dbReference type="PROSITE" id="PS51828"/>
    </source>
</evidence>
<feature type="chain" id="PRO_5015150577" evidence="7">
    <location>
        <begin position="21"/>
        <end position="229"/>
    </location>
</feature>
<dbReference type="InterPro" id="IPR051360">
    <property type="entry name" value="Neuronal_Pentraxin_Related"/>
</dbReference>
<evidence type="ECO:0000256" key="2">
    <source>
        <dbReference type="ARBA" id="ARBA00022723"/>
    </source>
</evidence>
<keyword evidence="9" id="KW-1185">Reference proteome</keyword>
<evidence type="ECO:0000313" key="10">
    <source>
        <dbReference type="RefSeq" id="XP_023930791.1"/>
    </source>
</evidence>
<dbReference type="SUPFAM" id="SSF49899">
    <property type="entry name" value="Concanavalin A-like lectins/glucanases"/>
    <property type="match status" value="1"/>
</dbReference>
<evidence type="ECO:0000256" key="3">
    <source>
        <dbReference type="ARBA" id="ARBA00022837"/>
    </source>
</evidence>
<dbReference type="AlphaFoldDB" id="A0A2R2MKP8"/>
<dbReference type="Gene3D" id="2.60.120.200">
    <property type="match status" value="1"/>
</dbReference>
<dbReference type="KEGG" id="lak:106155005"/>
<proteinExistence type="predicted"/>
<dbReference type="PANTHER" id="PTHR19277:SF125">
    <property type="entry name" value="B6"/>
    <property type="match status" value="1"/>
</dbReference>
<reference evidence="10" key="1">
    <citation type="submission" date="2025-08" db="UniProtKB">
        <authorList>
            <consortium name="RefSeq"/>
        </authorList>
    </citation>
    <scope>IDENTIFICATION</scope>
    <source>
        <tissue evidence="10">Gonads</tissue>
    </source>
</reference>